<feature type="transmembrane region" description="Helical" evidence="1">
    <location>
        <begin position="68"/>
        <end position="88"/>
    </location>
</feature>
<keyword evidence="1" id="KW-0812">Transmembrane</keyword>
<feature type="transmembrane region" description="Helical" evidence="1">
    <location>
        <begin position="38"/>
        <end position="61"/>
    </location>
</feature>
<sequence length="90" mass="9400">MAGAVGAAAGLVWLRCIYIVLAFRLVTDPGFDPHGYGLVAGTVLSVPAALVTAVALPFVFARHQRARVARITTPVLIAITALLWAAFITA</sequence>
<organism evidence="2 3">
    <name type="scientific">Nocardia salmonicida</name>
    <dbReference type="NCBI Taxonomy" id="53431"/>
    <lineage>
        <taxon>Bacteria</taxon>
        <taxon>Bacillati</taxon>
        <taxon>Actinomycetota</taxon>
        <taxon>Actinomycetes</taxon>
        <taxon>Mycobacteriales</taxon>
        <taxon>Nocardiaceae</taxon>
        <taxon>Nocardia</taxon>
    </lineage>
</organism>
<gene>
    <name evidence="2" type="ORF">OG308_16740</name>
</gene>
<evidence type="ECO:0000313" key="2">
    <source>
        <dbReference type="EMBL" id="WTY39362.1"/>
    </source>
</evidence>
<evidence type="ECO:0000256" key="1">
    <source>
        <dbReference type="SAM" id="Phobius"/>
    </source>
</evidence>
<accession>A0ABZ1NHU3</accession>
<dbReference type="Proteomes" id="UP001621418">
    <property type="component" value="Chromosome"/>
</dbReference>
<reference evidence="2 3" key="1">
    <citation type="submission" date="2022-10" db="EMBL/GenBank/DDBJ databases">
        <title>The complete genomes of actinobacterial strains from the NBC collection.</title>
        <authorList>
            <person name="Joergensen T.S."/>
            <person name="Alvarez Arevalo M."/>
            <person name="Sterndorff E.B."/>
            <person name="Faurdal D."/>
            <person name="Vuksanovic O."/>
            <person name="Mourched A.-S."/>
            <person name="Charusanti P."/>
            <person name="Shaw S."/>
            <person name="Blin K."/>
            <person name="Weber T."/>
        </authorList>
    </citation>
    <scope>NUCLEOTIDE SEQUENCE [LARGE SCALE GENOMIC DNA]</scope>
    <source>
        <strain evidence="2 3">NBC_01413</strain>
    </source>
</reference>
<proteinExistence type="predicted"/>
<keyword evidence="1" id="KW-1133">Transmembrane helix</keyword>
<dbReference type="RefSeq" id="WP_328661630.1">
    <property type="nucleotide sequence ID" value="NZ_CP108014.1"/>
</dbReference>
<dbReference type="EMBL" id="CP109527">
    <property type="protein sequence ID" value="WTY39362.1"/>
    <property type="molecule type" value="Genomic_DNA"/>
</dbReference>
<name>A0ABZ1NHU3_9NOCA</name>
<keyword evidence="1" id="KW-0472">Membrane</keyword>
<evidence type="ECO:0000313" key="3">
    <source>
        <dbReference type="Proteomes" id="UP001621418"/>
    </source>
</evidence>
<dbReference type="GeneID" id="91375799"/>
<protein>
    <submittedName>
        <fullName evidence="2">Uncharacterized protein</fullName>
    </submittedName>
</protein>
<keyword evidence="3" id="KW-1185">Reference proteome</keyword>